<gene>
    <name evidence="4" type="ORF">GCM10023318_03190</name>
</gene>
<comment type="similarity">
    <text evidence="1">Belongs to the mycobacterial PPE family.</text>
</comment>
<keyword evidence="5" id="KW-1185">Reference proteome</keyword>
<sequence>MRQYDDGAITNPENAHSFSFTEIARAADQMNPADLTGALQTWSTIATTVSDAGSRFADAVGRVMEQHWEGVAADSAASGVRDYAARLGEFAEALGAQAAPLSAAAAAATKFKAAIPNVGESSDNSSGSRNSREEQARDDMITHYIQPYGQVAQGIPLLPPPLGGGEQTTVAGVTGGRRTEDGASNGLRGARGSGSDTDGSDTQGALLGSRAGAAADGSSDTEGHGSQRVRGSAGSGDRDAQDTATGSSSTGSKDSSREGSGSEKTTEHTGSNSHGDRESRDSESGSDKALGGKGSESHGDDEATDEASGGESSTRGTDAGAANTDDDRFTAHTDGSESGDDRLDAAPGSTKDAMRGDANDVPGATNTTAAGAAPQQVSALSGPFAPAAAPGAAPGFVPGAGFAAPTSMPPVGAPSWSAPAEGIGVPGGASTLGAAPPVGGPGQSVEPQPGTSRSVPPGSAASTQGNAPNSTPLRPNTTGPAGYSGAVAPSIPLNTADEKRKGPKFLRTEEHARELLGEVEPTVPPVIGAE</sequence>
<evidence type="ECO:0000313" key="4">
    <source>
        <dbReference type="EMBL" id="GAA5042649.1"/>
    </source>
</evidence>
<feature type="compositionally biased region" description="Polar residues" evidence="2">
    <location>
        <begin position="194"/>
        <end position="203"/>
    </location>
</feature>
<feature type="compositionally biased region" description="Low complexity" evidence="2">
    <location>
        <begin position="363"/>
        <end position="373"/>
    </location>
</feature>
<dbReference type="SUPFAM" id="SSF140459">
    <property type="entry name" value="PE/PPE dimer-like"/>
    <property type="match status" value="1"/>
</dbReference>
<dbReference type="InterPro" id="IPR038332">
    <property type="entry name" value="PPE_sf"/>
</dbReference>
<protein>
    <recommendedName>
        <fullName evidence="3">PPE domain-containing protein</fullName>
    </recommendedName>
</protein>
<comment type="caution">
    <text evidence="4">The sequence shown here is derived from an EMBL/GenBank/DDBJ whole genome shotgun (WGS) entry which is preliminary data.</text>
</comment>
<dbReference type="Pfam" id="PF00823">
    <property type="entry name" value="PPE"/>
    <property type="match status" value="1"/>
</dbReference>
<organism evidence="4 5">
    <name type="scientific">Nocardia callitridis</name>
    <dbReference type="NCBI Taxonomy" id="648753"/>
    <lineage>
        <taxon>Bacteria</taxon>
        <taxon>Bacillati</taxon>
        <taxon>Actinomycetota</taxon>
        <taxon>Actinomycetes</taxon>
        <taxon>Mycobacteriales</taxon>
        <taxon>Nocardiaceae</taxon>
        <taxon>Nocardia</taxon>
    </lineage>
</organism>
<evidence type="ECO:0000259" key="3">
    <source>
        <dbReference type="Pfam" id="PF00823"/>
    </source>
</evidence>
<feature type="compositionally biased region" description="Basic and acidic residues" evidence="2">
    <location>
        <begin position="274"/>
        <end position="286"/>
    </location>
</feature>
<evidence type="ECO:0000256" key="1">
    <source>
        <dbReference type="ARBA" id="ARBA00010652"/>
    </source>
</evidence>
<dbReference type="Proteomes" id="UP001500603">
    <property type="component" value="Unassembled WGS sequence"/>
</dbReference>
<feature type="compositionally biased region" description="Basic and acidic residues" evidence="2">
    <location>
        <begin position="325"/>
        <end position="344"/>
    </location>
</feature>
<accession>A0ABP9JT07</accession>
<evidence type="ECO:0000256" key="2">
    <source>
        <dbReference type="SAM" id="MobiDB-lite"/>
    </source>
</evidence>
<evidence type="ECO:0000313" key="5">
    <source>
        <dbReference type="Proteomes" id="UP001500603"/>
    </source>
</evidence>
<dbReference type="RefSeq" id="WP_345493164.1">
    <property type="nucleotide sequence ID" value="NZ_BAABJM010000001.1"/>
</dbReference>
<feature type="compositionally biased region" description="Low complexity" evidence="2">
    <location>
        <begin position="204"/>
        <end position="220"/>
    </location>
</feature>
<feature type="compositionally biased region" description="Low complexity" evidence="2">
    <location>
        <begin position="243"/>
        <end position="253"/>
    </location>
</feature>
<feature type="compositionally biased region" description="Basic and acidic residues" evidence="2">
    <location>
        <begin position="254"/>
        <end position="267"/>
    </location>
</feature>
<reference evidence="5" key="1">
    <citation type="journal article" date="2019" name="Int. J. Syst. Evol. Microbiol.">
        <title>The Global Catalogue of Microorganisms (GCM) 10K type strain sequencing project: providing services to taxonomists for standard genome sequencing and annotation.</title>
        <authorList>
            <consortium name="The Broad Institute Genomics Platform"/>
            <consortium name="The Broad Institute Genome Sequencing Center for Infectious Disease"/>
            <person name="Wu L."/>
            <person name="Ma J."/>
        </authorList>
    </citation>
    <scope>NUCLEOTIDE SEQUENCE [LARGE SCALE GENOMIC DNA]</scope>
    <source>
        <strain evidence="5">JCM 18298</strain>
    </source>
</reference>
<dbReference type="Gene3D" id="1.20.1260.20">
    <property type="entry name" value="PPE superfamily"/>
    <property type="match status" value="1"/>
</dbReference>
<feature type="compositionally biased region" description="Basic and acidic residues" evidence="2">
    <location>
        <begin position="496"/>
        <end position="506"/>
    </location>
</feature>
<dbReference type="InterPro" id="IPR000030">
    <property type="entry name" value="PPE_dom"/>
</dbReference>
<name>A0ABP9JT07_9NOCA</name>
<dbReference type="EMBL" id="BAABJM010000001">
    <property type="protein sequence ID" value="GAA5042649.1"/>
    <property type="molecule type" value="Genomic_DNA"/>
</dbReference>
<feature type="domain" description="PPE" evidence="3">
    <location>
        <begin position="30"/>
        <end position="122"/>
    </location>
</feature>
<feature type="region of interest" description="Disordered" evidence="2">
    <location>
        <begin position="155"/>
        <end position="506"/>
    </location>
</feature>
<proteinExistence type="inferred from homology"/>
<feature type="compositionally biased region" description="Low complexity" evidence="2">
    <location>
        <begin position="382"/>
        <end position="405"/>
    </location>
</feature>
<feature type="compositionally biased region" description="Polar residues" evidence="2">
    <location>
        <begin position="445"/>
        <end position="479"/>
    </location>
</feature>
<feature type="compositionally biased region" description="Low complexity" evidence="2">
    <location>
        <begin position="314"/>
        <end position="323"/>
    </location>
</feature>